<evidence type="ECO:0000256" key="1">
    <source>
        <dbReference type="ARBA" id="ARBA00023125"/>
    </source>
</evidence>
<dbReference type="InterPro" id="IPR010982">
    <property type="entry name" value="Lambda_DNA-bd_dom_sf"/>
</dbReference>
<evidence type="ECO:0000313" key="3">
    <source>
        <dbReference type="EMBL" id="CDB47014.1"/>
    </source>
</evidence>
<evidence type="ECO:0000313" key="6">
    <source>
        <dbReference type="Proteomes" id="UP000443070"/>
    </source>
</evidence>
<dbReference type="Proteomes" id="UP000484547">
    <property type="component" value="Unassembled WGS sequence"/>
</dbReference>
<evidence type="ECO:0000259" key="2">
    <source>
        <dbReference type="PROSITE" id="PS50943"/>
    </source>
</evidence>
<evidence type="ECO:0000313" key="7">
    <source>
        <dbReference type="Proteomes" id="UP000484547"/>
    </source>
</evidence>
<dbReference type="RefSeq" id="WP_021718927.1">
    <property type="nucleotide sequence ID" value="NZ_AP019004.1"/>
</dbReference>
<keyword evidence="1" id="KW-0238">DNA-binding</keyword>
<dbReference type="Pfam" id="PF01381">
    <property type="entry name" value="HTH_3"/>
    <property type="match status" value="1"/>
</dbReference>
<dbReference type="PANTHER" id="PTHR46797:SF1">
    <property type="entry name" value="METHYLPHOSPHONATE SYNTHASE"/>
    <property type="match status" value="1"/>
</dbReference>
<dbReference type="EMBL" id="WNBW01000001">
    <property type="protein sequence ID" value="MTU02989.1"/>
    <property type="molecule type" value="Genomic_DNA"/>
</dbReference>
<dbReference type="Proteomes" id="UP000443070">
    <property type="component" value="Unassembled WGS sequence"/>
</dbReference>
<dbReference type="CDD" id="cd00093">
    <property type="entry name" value="HTH_XRE"/>
    <property type="match status" value="1"/>
</dbReference>
<reference evidence="6 7" key="2">
    <citation type="journal article" date="2019" name="Nat. Med.">
        <title>A library of human gut bacterial isolates paired with longitudinal multiomics data enables mechanistic microbiome research.</title>
        <authorList>
            <person name="Poyet M."/>
            <person name="Groussin M."/>
            <person name="Gibbons S.M."/>
            <person name="Avila-Pacheco J."/>
            <person name="Jiang X."/>
            <person name="Kearney S.M."/>
            <person name="Perrotta A.R."/>
            <person name="Berdy B."/>
            <person name="Zhao S."/>
            <person name="Lieberman T.D."/>
            <person name="Swanson P.K."/>
            <person name="Smith M."/>
            <person name="Roesemann S."/>
            <person name="Alexander J.E."/>
            <person name="Rich S.A."/>
            <person name="Livny J."/>
            <person name="Vlamakis H."/>
            <person name="Clish C."/>
            <person name="Bullock K."/>
            <person name="Deik A."/>
            <person name="Scott J."/>
            <person name="Pierce K.A."/>
            <person name="Xavier R.J."/>
            <person name="Alm E.J."/>
        </authorList>
    </citation>
    <scope>NUCLEOTIDE SEQUENCE [LARGE SCALE GENOMIC DNA]</scope>
    <source>
        <strain evidence="4 7">BIOML-A13</strain>
        <strain evidence="5 6">BIOML-A3</strain>
    </source>
</reference>
<dbReference type="SMART" id="SM00530">
    <property type="entry name" value="HTH_XRE"/>
    <property type="match status" value="1"/>
</dbReference>
<dbReference type="Gene3D" id="1.10.260.40">
    <property type="entry name" value="lambda repressor-like DNA-binding domains"/>
    <property type="match status" value="1"/>
</dbReference>
<accession>R6IKU0</accession>
<dbReference type="PROSITE" id="PS50943">
    <property type="entry name" value="HTH_CROC1"/>
    <property type="match status" value="1"/>
</dbReference>
<dbReference type="GO" id="GO:0005829">
    <property type="term" value="C:cytosol"/>
    <property type="evidence" value="ECO:0007669"/>
    <property type="project" value="TreeGrafter"/>
</dbReference>
<dbReference type="GO" id="GO:0003700">
    <property type="term" value="F:DNA-binding transcription factor activity"/>
    <property type="evidence" value="ECO:0007669"/>
    <property type="project" value="TreeGrafter"/>
</dbReference>
<gene>
    <name evidence="3" type="ORF">BN533_02027</name>
    <name evidence="4" type="ORF">GMD11_01070</name>
    <name evidence="5" type="ORF">GMD18_01065</name>
</gene>
<dbReference type="SUPFAM" id="SSF47413">
    <property type="entry name" value="lambda repressor-like DNA-binding domains"/>
    <property type="match status" value="1"/>
</dbReference>
<feature type="domain" description="HTH cro/C1-type" evidence="2">
    <location>
        <begin position="1"/>
        <end position="46"/>
    </location>
</feature>
<proteinExistence type="predicted"/>
<evidence type="ECO:0000313" key="4">
    <source>
        <dbReference type="EMBL" id="MTT74858.1"/>
    </source>
</evidence>
<organism evidence="3">
    <name type="scientific">Phascolarctobacterium faecium</name>
    <dbReference type="NCBI Taxonomy" id="33025"/>
    <lineage>
        <taxon>Bacteria</taxon>
        <taxon>Bacillati</taxon>
        <taxon>Bacillota</taxon>
        <taxon>Negativicutes</taxon>
        <taxon>Acidaminococcales</taxon>
        <taxon>Acidaminococcaceae</taxon>
        <taxon>Phascolarctobacterium</taxon>
    </lineage>
</organism>
<dbReference type="PANTHER" id="PTHR46797">
    <property type="entry name" value="HTH-TYPE TRANSCRIPTIONAL REGULATOR"/>
    <property type="match status" value="1"/>
</dbReference>
<evidence type="ECO:0000313" key="5">
    <source>
        <dbReference type="EMBL" id="MTU02989.1"/>
    </source>
</evidence>
<dbReference type="GeneID" id="49406786"/>
<accession>A0A3G9H0L5</accession>
<dbReference type="GO" id="GO:0003677">
    <property type="term" value="F:DNA binding"/>
    <property type="evidence" value="ECO:0007669"/>
    <property type="project" value="UniProtKB-KW"/>
</dbReference>
<keyword evidence="6" id="KW-1185">Reference proteome</keyword>
<dbReference type="EMBL" id="CBDS010000102">
    <property type="protein sequence ID" value="CDB47014.1"/>
    <property type="molecule type" value="Genomic_DNA"/>
</dbReference>
<protein>
    <submittedName>
        <fullName evidence="3 4">Helix-turn-helix</fullName>
    </submittedName>
</protein>
<dbReference type="EMBL" id="WNBM01000001">
    <property type="protein sequence ID" value="MTT74858.1"/>
    <property type="molecule type" value="Genomic_DNA"/>
</dbReference>
<dbReference type="InterPro" id="IPR050807">
    <property type="entry name" value="TransReg_Diox_bact_type"/>
</dbReference>
<reference evidence="3" key="1">
    <citation type="submission" date="2012-11" db="EMBL/GenBank/DDBJ databases">
        <title>Dependencies among metagenomic species, viruses, plasmids and units of genetic variation.</title>
        <authorList>
            <person name="Nielsen H.B."/>
            <person name="Almeida M."/>
            <person name="Juncker A.S."/>
            <person name="Rasmussen S."/>
            <person name="Li J."/>
            <person name="Sunagawa S."/>
            <person name="Plichta D."/>
            <person name="Gautier L."/>
            <person name="Le Chatelier E."/>
            <person name="Peletier E."/>
            <person name="Bonde I."/>
            <person name="Nielsen T."/>
            <person name="Manichanh C."/>
            <person name="Arumugam M."/>
            <person name="Batto J."/>
            <person name="Santos M.B.Q.D."/>
            <person name="Blom N."/>
            <person name="Borruel N."/>
            <person name="Burgdorf K.S."/>
            <person name="Boumezbeur F."/>
            <person name="Casellas F."/>
            <person name="Dore J."/>
            <person name="Guarner F."/>
            <person name="Hansen T."/>
            <person name="Hildebrand F."/>
            <person name="Kaas R.S."/>
            <person name="Kennedy S."/>
            <person name="Kristiansen K."/>
            <person name="Kultima J.R."/>
            <person name="Leonard P."/>
            <person name="Levenez F."/>
            <person name="Lund O."/>
            <person name="Moumen B."/>
            <person name="Le Paslier D."/>
            <person name="Pons N."/>
            <person name="Pedersen O."/>
            <person name="Prifti E."/>
            <person name="Qin J."/>
            <person name="Raes J."/>
            <person name="Tap J."/>
            <person name="Tims S."/>
            <person name="Ussery D.W."/>
            <person name="Yamada T."/>
            <person name="MetaHit consortium"/>
            <person name="Renault P."/>
            <person name="Sicheritz-Ponten T."/>
            <person name="Bork P."/>
            <person name="Wang J."/>
            <person name="Brunak S."/>
            <person name="Ehrlich S.D."/>
        </authorList>
    </citation>
    <scope>NUCLEOTIDE SEQUENCE [LARGE SCALE GENOMIC DNA]</scope>
</reference>
<name>A0A3G9H0L5_9FIRM</name>
<dbReference type="AlphaFoldDB" id="A0A3G9H0L5"/>
<sequence>MTQKHLSKLSGISTSMISAIELGERHPTVPVLDALARALQVKVTDLYSRKF</sequence>
<comment type="caution">
    <text evidence="3">The sequence shown here is derived from an EMBL/GenBank/DDBJ whole genome shotgun (WGS) entry which is preliminary data.</text>
</comment>
<dbReference type="OrthoDB" id="9781521at2"/>
<dbReference type="InterPro" id="IPR001387">
    <property type="entry name" value="Cro/C1-type_HTH"/>
</dbReference>